<protein>
    <submittedName>
        <fullName evidence="1">Uncharacterized protein</fullName>
    </submittedName>
</protein>
<accession>A0A1L9UIT0</accession>
<name>A0A1L9UIT0_ASPBC</name>
<dbReference type="RefSeq" id="XP_067478854.1">
    <property type="nucleotide sequence ID" value="XM_067627673.1"/>
</dbReference>
<keyword evidence="2" id="KW-1185">Reference proteome</keyword>
<dbReference type="AlphaFoldDB" id="A0A1L9UIT0"/>
<organism evidence="1 2">
    <name type="scientific">Aspergillus brasiliensis (strain CBS 101740 / IMI 381727 / IBT 21946)</name>
    <dbReference type="NCBI Taxonomy" id="767769"/>
    <lineage>
        <taxon>Eukaryota</taxon>
        <taxon>Fungi</taxon>
        <taxon>Dikarya</taxon>
        <taxon>Ascomycota</taxon>
        <taxon>Pezizomycotina</taxon>
        <taxon>Eurotiomycetes</taxon>
        <taxon>Eurotiomycetidae</taxon>
        <taxon>Eurotiales</taxon>
        <taxon>Aspergillaceae</taxon>
        <taxon>Aspergillus</taxon>
        <taxon>Aspergillus subgen. Circumdati</taxon>
    </lineage>
</organism>
<proteinExistence type="predicted"/>
<dbReference type="EMBL" id="KV878684">
    <property type="protein sequence ID" value="OJJ71606.1"/>
    <property type="molecule type" value="Genomic_DNA"/>
</dbReference>
<dbReference type="VEuPathDB" id="FungiDB:ASPBRDRAFT_570217"/>
<gene>
    <name evidence="1" type="ORF">ASPBRDRAFT_570217</name>
</gene>
<reference evidence="2" key="1">
    <citation type="journal article" date="2017" name="Genome Biol.">
        <title>Comparative genomics reveals high biological diversity and specific adaptations in the industrially and medically important fungal genus Aspergillus.</title>
        <authorList>
            <person name="de Vries R.P."/>
            <person name="Riley R."/>
            <person name="Wiebenga A."/>
            <person name="Aguilar-Osorio G."/>
            <person name="Amillis S."/>
            <person name="Uchima C.A."/>
            <person name="Anderluh G."/>
            <person name="Asadollahi M."/>
            <person name="Askin M."/>
            <person name="Barry K."/>
            <person name="Battaglia E."/>
            <person name="Bayram O."/>
            <person name="Benocci T."/>
            <person name="Braus-Stromeyer S.A."/>
            <person name="Caldana C."/>
            <person name="Canovas D."/>
            <person name="Cerqueira G.C."/>
            <person name="Chen F."/>
            <person name="Chen W."/>
            <person name="Choi C."/>
            <person name="Clum A."/>
            <person name="Dos Santos R.A."/>
            <person name="Damasio A.R."/>
            <person name="Diallinas G."/>
            <person name="Emri T."/>
            <person name="Fekete E."/>
            <person name="Flipphi M."/>
            <person name="Freyberg S."/>
            <person name="Gallo A."/>
            <person name="Gournas C."/>
            <person name="Habgood R."/>
            <person name="Hainaut M."/>
            <person name="Harispe M.L."/>
            <person name="Henrissat B."/>
            <person name="Hilden K.S."/>
            <person name="Hope R."/>
            <person name="Hossain A."/>
            <person name="Karabika E."/>
            <person name="Karaffa L."/>
            <person name="Karanyi Z."/>
            <person name="Krasevec N."/>
            <person name="Kuo A."/>
            <person name="Kusch H."/>
            <person name="LaButti K."/>
            <person name="Lagendijk E.L."/>
            <person name="Lapidus A."/>
            <person name="Levasseur A."/>
            <person name="Lindquist E."/>
            <person name="Lipzen A."/>
            <person name="Logrieco A.F."/>
            <person name="MacCabe A."/>
            <person name="Maekelae M.R."/>
            <person name="Malavazi I."/>
            <person name="Melin P."/>
            <person name="Meyer V."/>
            <person name="Mielnichuk N."/>
            <person name="Miskei M."/>
            <person name="Molnar A.P."/>
            <person name="Mule G."/>
            <person name="Ngan C.Y."/>
            <person name="Orejas M."/>
            <person name="Orosz E."/>
            <person name="Ouedraogo J.P."/>
            <person name="Overkamp K.M."/>
            <person name="Park H.-S."/>
            <person name="Perrone G."/>
            <person name="Piumi F."/>
            <person name="Punt P.J."/>
            <person name="Ram A.F."/>
            <person name="Ramon A."/>
            <person name="Rauscher S."/>
            <person name="Record E."/>
            <person name="Riano-Pachon D.M."/>
            <person name="Robert V."/>
            <person name="Roehrig J."/>
            <person name="Ruller R."/>
            <person name="Salamov A."/>
            <person name="Salih N.S."/>
            <person name="Samson R.A."/>
            <person name="Sandor E."/>
            <person name="Sanguinetti M."/>
            <person name="Schuetze T."/>
            <person name="Sepcic K."/>
            <person name="Shelest E."/>
            <person name="Sherlock G."/>
            <person name="Sophianopoulou V."/>
            <person name="Squina F.M."/>
            <person name="Sun H."/>
            <person name="Susca A."/>
            <person name="Todd R.B."/>
            <person name="Tsang A."/>
            <person name="Unkles S.E."/>
            <person name="van de Wiele N."/>
            <person name="van Rossen-Uffink D."/>
            <person name="Oliveira J.V."/>
            <person name="Vesth T.C."/>
            <person name="Visser J."/>
            <person name="Yu J.-H."/>
            <person name="Zhou M."/>
            <person name="Andersen M.R."/>
            <person name="Archer D.B."/>
            <person name="Baker S.E."/>
            <person name="Benoit I."/>
            <person name="Brakhage A.A."/>
            <person name="Braus G.H."/>
            <person name="Fischer R."/>
            <person name="Frisvad J.C."/>
            <person name="Goldman G.H."/>
            <person name="Houbraken J."/>
            <person name="Oakley B."/>
            <person name="Pocsi I."/>
            <person name="Scazzocchio C."/>
            <person name="Seiboth B."/>
            <person name="vanKuyk P.A."/>
            <person name="Wortman J."/>
            <person name="Dyer P.S."/>
            <person name="Grigoriev I.V."/>
        </authorList>
    </citation>
    <scope>NUCLEOTIDE SEQUENCE [LARGE SCALE GENOMIC DNA]</scope>
    <source>
        <strain evidence="2">CBS 101740 / IMI 381727 / IBT 21946</strain>
    </source>
</reference>
<dbReference type="Proteomes" id="UP000184499">
    <property type="component" value="Unassembled WGS sequence"/>
</dbReference>
<sequence length="125" mass="13991">MQNCNFLFGKDRAALGGRQTASKPGRRLMVEQVQVQSGSKSPSYRSLANSAAFQTASLNKRSIWRQLKKNREDERQVEASGITIHVDSVVVGIRASAVLANVMAKSPVRRRAMFTDRGVRRRRCE</sequence>
<evidence type="ECO:0000313" key="2">
    <source>
        <dbReference type="Proteomes" id="UP000184499"/>
    </source>
</evidence>
<evidence type="ECO:0000313" key="1">
    <source>
        <dbReference type="EMBL" id="OJJ71606.1"/>
    </source>
</evidence>
<dbReference type="GeneID" id="93580161"/>